<protein>
    <submittedName>
        <fullName evidence="1">Uncharacterized protein</fullName>
    </submittedName>
</protein>
<dbReference type="AlphaFoldDB" id="A0A640S9M1"/>
<evidence type="ECO:0000313" key="2">
    <source>
        <dbReference type="Proteomes" id="UP000435837"/>
    </source>
</evidence>
<proteinExistence type="predicted"/>
<gene>
    <name evidence="1" type="ORF">Scani_25330</name>
</gene>
<reference evidence="1 2" key="1">
    <citation type="submission" date="2019-12" db="EMBL/GenBank/DDBJ databases">
        <title>Whole genome shotgun sequence of Streptomyces caniferus NBRC 15389.</title>
        <authorList>
            <person name="Ichikawa N."/>
            <person name="Kimura A."/>
            <person name="Kitahashi Y."/>
            <person name="Komaki H."/>
            <person name="Tamura T."/>
        </authorList>
    </citation>
    <scope>NUCLEOTIDE SEQUENCE [LARGE SCALE GENOMIC DNA]</scope>
    <source>
        <strain evidence="1 2">NBRC 15389</strain>
    </source>
</reference>
<organism evidence="1 2">
    <name type="scientific">Streptomyces caniferus</name>
    <dbReference type="NCBI Taxonomy" id="285557"/>
    <lineage>
        <taxon>Bacteria</taxon>
        <taxon>Bacillati</taxon>
        <taxon>Actinomycetota</taxon>
        <taxon>Actinomycetes</taxon>
        <taxon>Kitasatosporales</taxon>
        <taxon>Streptomycetaceae</taxon>
        <taxon>Streptomyces</taxon>
    </lineage>
</organism>
<name>A0A640S9M1_9ACTN</name>
<dbReference type="Proteomes" id="UP000435837">
    <property type="component" value="Unassembled WGS sequence"/>
</dbReference>
<evidence type="ECO:0000313" key="1">
    <source>
        <dbReference type="EMBL" id="GFE06265.1"/>
    </source>
</evidence>
<comment type="caution">
    <text evidence="1">The sequence shown here is derived from an EMBL/GenBank/DDBJ whole genome shotgun (WGS) entry which is preliminary data.</text>
</comment>
<accession>A0A640S9M1</accession>
<dbReference type="EMBL" id="BLIN01000003">
    <property type="protein sequence ID" value="GFE06265.1"/>
    <property type="molecule type" value="Genomic_DNA"/>
</dbReference>
<sequence>MRKTAEVDSGIAAIVGATVGALGTGGAAALTGLWGARAARDQLAAQEAQLRRQLRVEHVRERREPRRTVYADFLRQARAVERALGRYRESHTTDMDAFHREIDKLDHLGVQVLLEGPPPVAAPSQELIRSAHRCIRPLRNSIGAREQFDAGSRECADAAESVAEAGLAFTAEVRDFAEAARRVLDDESAVEPVQGAGHPAH</sequence>